<dbReference type="Gene3D" id="3.40.50.300">
    <property type="entry name" value="P-loop containing nucleotide triphosphate hydrolases"/>
    <property type="match status" value="1"/>
</dbReference>
<keyword evidence="3" id="KW-0378">Hydrolase</keyword>
<dbReference type="GO" id="GO:0006508">
    <property type="term" value="P:proteolysis"/>
    <property type="evidence" value="ECO:0007669"/>
    <property type="project" value="UniProtKB-KW"/>
</dbReference>
<evidence type="ECO:0000313" key="7">
    <source>
        <dbReference type="Proteomes" id="UP000233722"/>
    </source>
</evidence>
<dbReference type="RefSeq" id="WP_101430633.1">
    <property type="nucleotide sequence ID" value="NZ_PCHA01000014.1"/>
</dbReference>
<evidence type="ECO:0000259" key="5">
    <source>
        <dbReference type="Pfam" id="PF04586"/>
    </source>
</evidence>
<proteinExistence type="predicted"/>
<evidence type="ECO:0000256" key="3">
    <source>
        <dbReference type="ARBA" id="ARBA00022801"/>
    </source>
</evidence>
<dbReference type="Pfam" id="PF04586">
    <property type="entry name" value="Peptidase_S78"/>
    <property type="match status" value="1"/>
</dbReference>
<sequence length="372" mass="40552">MTIHIIIGPPAAGKTTWTDERAAPDDIIIDYDRIAQTLGAAKAHNADEPVRSVAYAARAAAISKTLALAGDAGVDAWIIHTSPTAEQMERYEQAGAEFVLVDPGHDVTMRQAKDDGRDEDTLERIDAWYDDPPKLPDASDDDPATEDDDEPDNANKEVPRMLTKTISTRIKAQHDAVSNTVRFEGYAAVFDNIDLGGDKIVKGAFADTLAKRYPQDGAGIPVYWNHDVDDPFKNLGLTTRAVEDDHGLKVEGEIDQSTDLGRQVAKLLKAGRVSQMSFAFNVDDCAWVESKSRDDGSVEPGYCELRALDLYEVSICPIGCNQLTEVSAKKAILGLDDDTAHEKKNSCPDAGMRLGLAACRLRMIHITEGNKE</sequence>
<dbReference type="SUPFAM" id="SSF52540">
    <property type="entry name" value="P-loop containing nucleoside triphosphate hydrolases"/>
    <property type="match status" value="1"/>
</dbReference>
<evidence type="ECO:0000313" key="6">
    <source>
        <dbReference type="EMBL" id="PKU96206.1"/>
    </source>
</evidence>
<reference evidence="6 7" key="1">
    <citation type="submission" date="2017-10" db="EMBL/GenBank/DDBJ databases">
        <title>Bifidobacterium genomics.</title>
        <authorList>
            <person name="Lugli G.A."/>
            <person name="Milani C."/>
            <person name="Mancabelli L."/>
        </authorList>
    </citation>
    <scope>NUCLEOTIDE SEQUENCE [LARGE SCALE GENOMIC DNA]</scope>
    <source>
        <strain evidence="6 7">1747B</strain>
    </source>
</reference>
<name>A0A2N3QVP1_9BIFI</name>
<keyword evidence="1" id="KW-1188">Viral release from host cell</keyword>
<evidence type="ECO:0000256" key="1">
    <source>
        <dbReference type="ARBA" id="ARBA00022612"/>
    </source>
</evidence>
<protein>
    <submittedName>
        <fullName evidence="6">Phage prohead protease</fullName>
    </submittedName>
</protein>
<dbReference type="EMBL" id="PCHA01000014">
    <property type="protein sequence ID" value="PKU96206.1"/>
    <property type="molecule type" value="Genomic_DNA"/>
</dbReference>
<feature type="compositionally biased region" description="Acidic residues" evidence="4">
    <location>
        <begin position="138"/>
        <end position="152"/>
    </location>
</feature>
<feature type="domain" description="Prohead serine protease" evidence="5">
    <location>
        <begin position="178"/>
        <end position="329"/>
    </location>
</feature>
<organism evidence="6 7">
    <name type="scientific">Bifidobacterium pseudolongum subsp. globosum</name>
    <dbReference type="NCBI Taxonomy" id="1690"/>
    <lineage>
        <taxon>Bacteria</taxon>
        <taxon>Bacillati</taxon>
        <taxon>Actinomycetota</taxon>
        <taxon>Actinomycetes</taxon>
        <taxon>Bifidobacteriales</taxon>
        <taxon>Bifidobacteriaceae</taxon>
        <taxon>Bifidobacterium</taxon>
    </lineage>
</organism>
<comment type="caution">
    <text evidence="6">The sequence shown here is derived from an EMBL/GenBank/DDBJ whole genome shotgun (WGS) entry which is preliminary data.</text>
</comment>
<evidence type="ECO:0000256" key="4">
    <source>
        <dbReference type="SAM" id="MobiDB-lite"/>
    </source>
</evidence>
<accession>A0A2N3QVP1</accession>
<feature type="region of interest" description="Disordered" evidence="4">
    <location>
        <begin position="126"/>
        <end position="160"/>
    </location>
</feature>
<dbReference type="InterPro" id="IPR054613">
    <property type="entry name" value="Peptidase_S78_dom"/>
</dbReference>
<dbReference type="NCBIfam" id="TIGR01543">
    <property type="entry name" value="proheadase_HK97"/>
    <property type="match status" value="1"/>
</dbReference>
<dbReference type="InterPro" id="IPR006433">
    <property type="entry name" value="Prohead_protease"/>
</dbReference>
<dbReference type="GO" id="GO:0008233">
    <property type="term" value="F:peptidase activity"/>
    <property type="evidence" value="ECO:0007669"/>
    <property type="project" value="UniProtKB-KW"/>
</dbReference>
<keyword evidence="2 6" id="KW-0645">Protease</keyword>
<dbReference type="InterPro" id="IPR027417">
    <property type="entry name" value="P-loop_NTPase"/>
</dbReference>
<gene>
    <name evidence="6" type="ORF">CQR45_0328</name>
</gene>
<evidence type="ECO:0000256" key="2">
    <source>
        <dbReference type="ARBA" id="ARBA00022670"/>
    </source>
</evidence>
<dbReference type="AlphaFoldDB" id="A0A2N3QVP1"/>
<dbReference type="Proteomes" id="UP000233722">
    <property type="component" value="Unassembled WGS sequence"/>
</dbReference>